<proteinExistence type="predicted"/>
<evidence type="ECO:0000313" key="5">
    <source>
        <dbReference type="EMBL" id="ACC81975.1"/>
    </source>
</evidence>
<dbReference type="PROSITE" id="PS01124">
    <property type="entry name" value="HTH_ARAC_FAMILY_2"/>
    <property type="match status" value="1"/>
</dbReference>
<dbReference type="Gene3D" id="1.10.10.60">
    <property type="entry name" value="Homeodomain-like"/>
    <property type="match status" value="2"/>
</dbReference>
<dbReference type="GO" id="GO:0003700">
    <property type="term" value="F:DNA-binding transcription factor activity"/>
    <property type="evidence" value="ECO:0007669"/>
    <property type="project" value="InterPro"/>
</dbReference>
<dbReference type="AlphaFoldDB" id="B2J1X3"/>
<sequence length="281" mass="32289">MKETWISERRMIQLPGLTIDRHISAPNELEFPGCKYHLLCILLSDHNQQKMTRIGEQESQKSQAKGDFWICPAKMSGIWSWNSTDESLTFVIDPLFLSRMAEEVGELNESKVELLSTVNAHDPQIEAIARLFQAEFDTGGLGGHLYAESLIQVLIVHLLRQYCAFSPKIKPDVGSMPNNRLQPVFDYIHSYLDRPLLLAELAEISGISQYYFCRLFKQSMGVAPYQYVLQQRMEKAKELLHQRKYAIAEIALLVGCADQSRFTRHFKKYVGVTPRMFLSKK</sequence>
<evidence type="ECO:0000313" key="6">
    <source>
        <dbReference type="Proteomes" id="UP000001191"/>
    </source>
</evidence>
<keyword evidence="3" id="KW-0804">Transcription</keyword>
<dbReference type="OrthoDB" id="516605at2"/>
<dbReference type="RefSeq" id="WP_012409947.1">
    <property type="nucleotide sequence ID" value="NC_010628.1"/>
</dbReference>
<dbReference type="eggNOG" id="COG2207">
    <property type="taxonomic scope" value="Bacteria"/>
</dbReference>
<dbReference type="HOGENOM" id="CLU_000445_88_4_3"/>
<dbReference type="InterPro" id="IPR018060">
    <property type="entry name" value="HTH_AraC"/>
</dbReference>
<dbReference type="Proteomes" id="UP000001191">
    <property type="component" value="Chromosome"/>
</dbReference>
<dbReference type="Pfam" id="PF12833">
    <property type="entry name" value="HTH_18"/>
    <property type="match status" value="1"/>
</dbReference>
<keyword evidence="6" id="KW-1185">Reference proteome</keyword>
<keyword evidence="2" id="KW-0238">DNA-binding</keyword>
<gene>
    <name evidence="5" type="ordered locus">Npun_F3579</name>
</gene>
<dbReference type="SUPFAM" id="SSF46689">
    <property type="entry name" value="Homeodomain-like"/>
    <property type="match status" value="2"/>
</dbReference>
<dbReference type="InterPro" id="IPR050204">
    <property type="entry name" value="AraC_XylS_family_regulators"/>
</dbReference>
<evidence type="ECO:0000259" key="4">
    <source>
        <dbReference type="PROSITE" id="PS01124"/>
    </source>
</evidence>
<dbReference type="EMBL" id="CP001037">
    <property type="protein sequence ID" value="ACC81975.1"/>
    <property type="molecule type" value="Genomic_DNA"/>
</dbReference>
<accession>B2J1X3</accession>
<dbReference type="KEGG" id="npu:Npun_F3579"/>
<dbReference type="STRING" id="63737.Npun_F3579"/>
<dbReference type="PANTHER" id="PTHR46796">
    <property type="entry name" value="HTH-TYPE TRANSCRIPTIONAL ACTIVATOR RHAS-RELATED"/>
    <property type="match status" value="1"/>
</dbReference>
<reference evidence="6" key="1">
    <citation type="submission" date="2008-04" db="EMBL/GenBank/DDBJ databases">
        <title>Complete sequence of chromosome of Nostoc punctiforme ATCC 29133.</title>
        <authorList>
            <consortium name="US DOE Joint Genome Institute"/>
            <person name="Copeland A."/>
            <person name="Lucas S."/>
            <person name="Lapidus A."/>
            <person name="Glavina del Rio T."/>
            <person name="Dalin E."/>
            <person name="Tice H."/>
            <person name="Pitluck S."/>
            <person name="Chain P."/>
            <person name="Malfatti S."/>
            <person name="Shin M."/>
            <person name="Vergez L."/>
            <person name="Schmutz J."/>
            <person name="Larimer F."/>
            <person name="Land M."/>
            <person name="Hauser L."/>
            <person name="Kyrpides N."/>
            <person name="Kim E."/>
            <person name="Meeks J.C."/>
            <person name="Elhai J."/>
            <person name="Campbell E.L."/>
            <person name="Thiel T."/>
            <person name="Longmire J."/>
            <person name="Potts M."/>
            <person name="Atlas R."/>
        </authorList>
    </citation>
    <scope>NUCLEOTIDE SEQUENCE [LARGE SCALE GENOMIC DNA]</scope>
    <source>
        <strain evidence="6">ATCC 29133 / PCC 73102</strain>
    </source>
</reference>
<dbReference type="PhylomeDB" id="B2J1X3"/>
<keyword evidence="1" id="KW-0805">Transcription regulation</keyword>
<dbReference type="InterPro" id="IPR009057">
    <property type="entry name" value="Homeodomain-like_sf"/>
</dbReference>
<dbReference type="PANTHER" id="PTHR46796:SF6">
    <property type="entry name" value="ARAC SUBFAMILY"/>
    <property type="match status" value="1"/>
</dbReference>
<dbReference type="SMART" id="SM00342">
    <property type="entry name" value="HTH_ARAC"/>
    <property type="match status" value="1"/>
</dbReference>
<dbReference type="PRINTS" id="PR00032">
    <property type="entry name" value="HTHARAC"/>
</dbReference>
<evidence type="ECO:0000256" key="3">
    <source>
        <dbReference type="ARBA" id="ARBA00023163"/>
    </source>
</evidence>
<organism evidence="5 6">
    <name type="scientific">Nostoc punctiforme (strain ATCC 29133 / PCC 73102)</name>
    <dbReference type="NCBI Taxonomy" id="63737"/>
    <lineage>
        <taxon>Bacteria</taxon>
        <taxon>Bacillati</taxon>
        <taxon>Cyanobacteriota</taxon>
        <taxon>Cyanophyceae</taxon>
        <taxon>Nostocales</taxon>
        <taxon>Nostocaceae</taxon>
        <taxon>Nostoc</taxon>
    </lineage>
</organism>
<protein>
    <submittedName>
        <fullName evidence="5">Transcriptional regulator, AraC family</fullName>
    </submittedName>
</protein>
<dbReference type="InterPro" id="IPR020449">
    <property type="entry name" value="Tscrpt_reg_AraC-type_HTH"/>
</dbReference>
<dbReference type="GO" id="GO:0043565">
    <property type="term" value="F:sequence-specific DNA binding"/>
    <property type="evidence" value="ECO:0007669"/>
    <property type="project" value="InterPro"/>
</dbReference>
<feature type="domain" description="HTH araC/xylS-type" evidence="4">
    <location>
        <begin position="182"/>
        <end position="280"/>
    </location>
</feature>
<dbReference type="EnsemblBacteria" id="ACC81975">
    <property type="protein sequence ID" value="ACC81975"/>
    <property type="gene ID" value="Npun_F3579"/>
</dbReference>
<reference evidence="5 6" key="2">
    <citation type="journal article" date="2013" name="Plant Physiol.">
        <title>A Nostoc punctiforme Sugar Transporter Necessary to Establish a Cyanobacterium-Plant Symbiosis.</title>
        <authorList>
            <person name="Ekman M."/>
            <person name="Picossi S."/>
            <person name="Campbell E.L."/>
            <person name="Meeks J.C."/>
            <person name="Flores E."/>
        </authorList>
    </citation>
    <scope>NUCLEOTIDE SEQUENCE [LARGE SCALE GENOMIC DNA]</scope>
    <source>
        <strain evidence="6">ATCC 29133 / PCC 73102</strain>
    </source>
</reference>
<name>B2J1X3_NOSP7</name>
<evidence type="ECO:0000256" key="1">
    <source>
        <dbReference type="ARBA" id="ARBA00023015"/>
    </source>
</evidence>
<evidence type="ECO:0000256" key="2">
    <source>
        <dbReference type="ARBA" id="ARBA00023125"/>
    </source>
</evidence>